<dbReference type="Proteomes" id="UP000249005">
    <property type="component" value="Chromosome 1"/>
</dbReference>
<dbReference type="Pfam" id="PF11876">
    <property type="entry name" value="TsiV"/>
    <property type="match status" value="1"/>
</dbReference>
<dbReference type="KEGG" id="lri:NCTC12151_00561"/>
<evidence type="ECO:0000313" key="3">
    <source>
        <dbReference type="Proteomes" id="UP000249005"/>
    </source>
</evidence>
<name>A0A2X4XH46_9GAMM</name>
<evidence type="ECO:0000313" key="2">
    <source>
        <dbReference type="EMBL" id="SQI35954.1"/>
    </source>
</evidence>
<dbReference type="EMBL" id="LS483470">
    <property type="protein sequence ID" value="SQI35954.1"/>
    <property type="molecule type" value="Genomic_DNA"/>
</dbReference>
<gene>
    <name evidence="2" type="ORF">NCTC12151_00561</name>
</gene>
<reference evidence="2 3" key="1">
    <citation type="submission" date="2018-06" db="EMBL/GenBank/DDBJ databases">
        <authorList>
            <consortium name="Pathogen Informatics"/>
            <person name="Doyle S."/>
        </authorList>
    </citation>
    <scope>NUCLEOTIDE SEQUENCE [LARGE SCALE GENOMIC DNA]</scope>
    <source>
        <strain evidence="2 3">NCTC12151</strain>
    </source>
</reference>
<protein>
    <submittedName>
        <fullName evidence="2">Protein of uncharacterized function (DUF3396)</fullName>
    </submittedName>
</protein>
<organism evidence="2 3">
    <name type="scientific">Leminorella richardii</name>
    <dbReference type="NCBI Taxonomy" id="158841"/>
    <lineage>
        <taxon>Bacteria</taxon>
        <taxon>Pseudomonadati</taxon>
        <taxon>Pseudomonadota</taxon>
        <taxon>Gammaproteobacteria</taxon>
        <taxon>Enterobacterales</taxon>
        <taxon>Budviciaceae</taxon>
        <taxon>Leminorella</taxon>
    </lineage>
</organism>
<sequence>MSFFDQFDEASWEFTYGDECNPELTVLQVGLVAIFHIDEGWHEEKRRAIAEAIERYVQDYGDKLQSGYLVNVNKPERFIRKDGSNRIRRLLALEDDDADTRWGSSHSLDYVSDYQIGAALPAGWFEYVHRSVSYVCFYLPVSELKEEGGKERFERLILDFCTLLKPMHGLAGLGVQQVYEDHKYQHLEYEVAQMFNGIDMTSNSTNRGMRNGFSSVNWYTFLADEWVEKLGGKGQLVTRFDSTDIMLLPYDGGVVIRAGEWPELGWIEKDPYPDLYVKVNQVLKPVRTPDMGSFGNGSIAGEIRFNKESTARWLARFDNAPQLSANAPPKSVQSRLITAKTTEPCPHTGFYGSGFPLEYATVQQGFPMPPRKNGNPTQWTLLRRADGGPTSVSVESDGEK</sequence>
<dbReference type="AlphaFoldDB" id="A0A2X4XH46"/>
<dbReference type="InterPro" id="IPR021815">
    <property type="entry name" value="TsiV"/>
</dbReference>
<proteinExistence type="predicted"/>
<dbReference type="RefSeq" id="WP_111739197.1">
    <property type="nucleotide sequence ID" value="NZ_LR698987.1"/>
</dbReference>
<accession>A0A2X4XH46</accession>
<keyword evidence="3" id="KW-1185">Reference proteome</keyword>
<feature type="region of interest" description="Disordered" evidence="1">
    <location>
        <begin position="367"/>
        <end position="400"/>
    </location>
</feature>
<evidence type="ECO:0000256" key="1">
    <source>
        <dbReference type="SAM" id="MobiDB-lite"/>
    </source>
</evidence>
<dbReference type="OrthoDB" id="8986326at2"/>